<dbReference type="CDD" id="cd19049">
    <property type="entry name" value="LGIC_TM_anion"/>
    <property type="match status" value="1"/>
</dbReference>
<keyword evidence="10 11" id="KW-0407">Ion channel</keyword>
<dbReference type="EMBL" id="BLXT01000501">
    <property type="protein sequence ID" value="GFN77717.1"/>
    <property type="molecule type" value="Genomic_DNA"/>
</dbReference>
<evidence type="ECO:0000259" key="13">
    <source>
        <dbReference type="Pfam" id="PF02932"/>
    </source>
</evidence>
<dbReference type="AlphaFoldDB" id="A0AAV3Y578"/>
<dbReference type="Gene3D" id="2.70.170.10">
    <property type="entry name" value="Neurotransmitter-gated ion-channel ligand-binding domain"/>
    <property type="match status" value="1"/>
</dbReference>
<keyword evidence="9 11" id="KW-0472">Membrane</keyword>
<keyword evidence="14" id="KW-0675">Receptor</keyword>
<comment type="subcellular location">
    <subcellularLocation>
        <location evidence="2">Cell membrane</location>
    </subcellularLocation>
    <subcellularLocation>
        <location evidence="1">Membrane</location>
        <topology evidence="1">Multi-pass membrane protein</topology>
    </subcellularLocation>
</comment>
<feature type="transmembrane region" description="Helical" evidence="11">
    <location>
        <begin position="236"/>
        <end position="255"/>
    </location>
</feature>
<gene>
    <name evidence="14" type="ORF">PoB_000422300</name>
</gene>
<dbReference type="InterPro" id="IPR018000">
    <property type="entry name" value="Neurotransmitter_ion_chnl_CS"/>
</dbReference>
<evidence type="ECO:0000256" key="11">
    <source>
        <dbReference type="RuleBase" id="RU000687"/>
    </source>
</evidence>
<dbReference type="GO" id="GO:0005230">
    <property type="term" value="F:extracellular ligand-gated monoatomic ion channel activity"/>
    <property type="evidence" value="ECO:0007669"/>
    <property type="project" value="InterPro"/>
</dbReference>
<organism evidence="14 15">
    <name type="scientific">Plakobranchus ocellatus</name>
    <dbReference type="NCBI Taxonomy" id="259542"/>
    <lineage>
        <taxon>Eukaryota</taxon>
        <taxon>Metazoa</taxon>
        <taxon>Spiralia</taxon>
        <taxon>Lophotrochozoa</taxon>
        <taxon>Mollusca</taxon>
        <taxon>Gastropoda</taxon>
        <taxon>Heterobranchia</taxon>
        <taxon>Euthyneura</taxon>
        <taxon>Panpulmonata</taxon>
        <taxon>Sacoglossa</taxon>
        <taxon>Placobranchoidea</taxon>
        <taxon>Plakobranchidae</taxon>
        <taxon>Plakobranchus</taxon>
    </lineage>
</organism>
<evidence type="ECO:0000256" key="8">
    <source>
        <dbReference type="ARBA" id="ARBA00023065"/>
    </source>
</evidence>
<dbReference type="InterPro" id="IPR006028">
    <property type="entry name" value="GABAA/Glycine_rcpt"/>
</dbReference>
<evidence type="ECO:0000256" key="5">
    <source>
        <dbReference type="ARBA" id="ARBA00022692"/>
    </source>
</evidence>
<keyword evidence="5 11" id="KW-0812">Transmembrane</keyword>
<proteinExistence type="inferred from homology"/>
<dbReference type="InterPro" id="IPR006202">
    <property type="entry name" value="Neur_chan_lig-bd"/>
</dbReference>
<dbReference type="InterPro" id="IPR038050">
    <property type="entry name" value="Neuro_actylchol_rec"/>
</dbReference>
<dbReference type="PRINTS" id="PR00253">
    <property type="entry name" value="GABAARECEPTR"/>
</dbReference>
<comment type="caution">
    <text evidence="14">The sequence shown here is derived from an EMBL/GenBank/DDBJ whole genome shotgun (WGS) entry which is preliminary data.</text>
</comment>
<dbReference type="SUPFAM" id="SSF90112">
    <property type="entry name" value="Neurotransmitter-gated ion-channel transmembrane pore"/>
    <property type="match status" value="1"/>
</dbReference>
<dbReference type="GO" id="GO:0004888">
    <property type="term" value="F:transmembrane signaling receptor activity"/>
    <property type="evidence" value="ECO:0007669"/>
    <property type="project" value="InterPro"/>
</dbReference>
<evidence type="ECO:0000256" key="6">
    <source>
        <dbReference type="ARBA" id="ARBA00022729"/>
    </source>
</evidence>
<evidence type="ECO:0000256" key="4">
    <source>
        <dbReference type="ARBA" id="ARBA00022475"/>
    </source>
</evidence>
<dbReference type="InterPro" id="IPR036734">
    <property type="entry name" value="Neur_chan_lig-bd_sf"/>
</dbReference>
<dbReference type="PRINTS" id="PR00252">
    <property type="entry name" value="NRIONCHANNEL"/>
</dbReference>
<keyword evidence="4" id="KW-1003">Cell membrane</keyword>
<comment type="caution">
    <text evidence="11">Lacks conserved residue(s) required for the propagation of feature annotation.</text>
</comment>
<keyword evidence="7 11" id="KW-1133">Transmembrane helix</keyword>
<feature type="domain" description="Neurotransmitter-gated ion-channel transmembrane" evidence="13">
    <location>
        <begin position="208"/>
        <end position="295"/>
    </location>
</feature>
<evidence type="ECO:0000256" key="1">
    <source>
        <dbReference type="ARBA" id="ARBA00004141"/>
    </source>
</evidence>
<dbReference type="PANTHER" id="PTHR18945">
    <property type="entry name" value="NEUROTRANSMITTER GATED ION CHANNEL"/>
    <property type="match status" value="1"/>
</dbReference>
<dbReference type="GO" id="GO:0005886">
    <property type="term" value="C:plasma membrane"/>
    <property type="evidence" value="ECO:0007669"/>
    <property type="project" value="UniProtKB-SubCell"/>
</dbReference>
<accession>A0AAV3Y578</accession>
<dbReference type="Proteomes" id="UP000735302">
    <property type="component" value="Unassembled WGS sequence"/>
</dbReference>
<evidence type="ECO:0000256" key="7">
    <source>
        <dbReference type="ARBA" id="ARBA00022989"/>
    </source>
</evidence>
<dbReference type="Pfam" id="PF02932">
    <property type="entry name" value="Neur_chan_memb"/>
    <property type="match status" value="1"/>
</dbReference>
<sequence>MFHGINPSSPYTPIKLLISHCATGFKNDFTLNLFVTQTWLDDRLKFYELINDDYLELDSKLISRFWVPDLYFVNEKSSNFHDVTVPNTLLHLHSDGRVIFKMRISLTATCYMALHKFPMDLQVCSIAMKSFGYSSRSLQFHWRQTNPLTRQKKLEMSQFALISLNNRVCDDISDNNELSSILSIPESYTCLAIDLELRRSLGFYMIQLYIPSALIVVLSWVSFCLDVGAVPARISLGILTVLTMTNMKTIAVASLPKVSYIKAIDVWMVACLAFVFSALLEFAVVNAVARRQKKKPWEVIMEAEPLTVGEDH</sequence>
<dbReference type="InterPro" id="IPR036719">
    <property type="entry name" value="Neuro-gated_channel_TM_sf"/>
</dbReference>
<keyword evidence="15" id="KW-1185">Reference proteome</keyword>
<dbReference type="InterPro" id="IPR006029">
    <property type="entry name" value="Neurotrans-gated_channel_TM"/>
</dbReference>
<reference evidence="14 15" key="1">
    <citation type="journal article" date="2021" name="Elife">
        <title>Chloroplast acquisition without the gene transfer in kleptoplastic sea slugs, Plakobranchus ocellatus.</title>
        <authorList>
            <person name="Maeda T."/>
            <person name="Takahashi S."/>
            <person name="Yoshida T."/>
            <person name="Shimamura S."/>
            <person name="Takaki Y."/>
            <person name="Nagai Y."/>
            <person name="Toyoda A."/>
            <person name="Suzuki Y."/>
            <person name="Arimoto A."/>
            <person name="Ishii H."/>
            <person name="Satoh N."/>
            <person name="Nishiyama T."/>
            <person name="Hasebe M."/>
            <person name="Maruyama T."/>
            <person name="Minagawa J."/>
            <person name="Obokata J."/>
            <person name="Shigenobu S."/>
        </authorList>
    </citation>
    <scope>NUCLEOTIDE SEQUENCE [LARGE SCALE GENOMIC DNA]</scope>
</reference>
<evidence type="ECO:0000313" key="14">
    <source>
        <dbReference type="EMBL" id="GFN77717.1"/>
    </source>
</evidence>
<keyword evidence="8 11" id="KW-0406">Ion transport</keyword>
<dbReference type="Gene3D" id="1.20.58.390">
    <property type="entry name" value="Neurotransmitter-gated ion-channel transmembrane domain"/>
    <property type="match status" value="1"/>
</dbReference>
<dbReference type="PROSITE" id="PS00236">
    <property type="entry name" value="NEUROTR_ION_CHANNEL"/>
    <property type="match status" value="1"/>
</dbReference>
<evidence type="ECO:0000313" key="15">
    <source>
        <dbReference type="Proteomes" id="UP000735302"/>
    </source>
</evidence>
<keyword evidence="3 11" id="KW-0813">Transport</keyword>
<dbReference type="NCBIfam" id="TIGR00860">
    <property type="entry name" value="LIC"/>
    <property type="match status" value="1"/>
</dbReference>
<keyword evidence="6" id="KW-0732">Signal</keyword>
<comment type="similarity">
    <text evidence="11">Belongs to the ligand-gated ion channel (TC 1.A.9) family.</text>
</comment>
<evidence type="ECO:0000256" key="2">
    <source>
        <dbReference type="ARBA" id="ARBA00004236"/>
    </source>
</evidence>
<dbReference type="Pfam" id="PF02931">
    <property type="entry name" value="Neur_chan_LBD"/>
    <property type="match status" value="1"/>
</dbReference>
<evidence type="ECO:0000259" key="12">
    <source>
        <dbReference type="Pfam" id="PF02931"/>
    </source>
</evidence>
<evidence type="ECO:0000256" key="3">
    <source>
        <dbReference type="ARBA" id="ARBA00022448"/>
    </source>
</evidence>
<evidence type="ECO:0000256" key="9">
    <source>
        <dbReference type="ARBA" id="ARBA00023136"/>
    </source>
</evidence>
<name>A0AAV3Y578_9GAST</name>
<feature type="transmembrane region" description="Helical" evidence="11">
    <location>
        <begin position="267"/>
        <end position="289"/>
    </location>
</feature>
<feature type="transmembrane region" description="Helical" evidence="11">
    <location>
        <begin position="201"/>
        <end position="224"/>
    </location>
</feature>
<dbReference type="SUPFAM" id="SSF63712">
    <property type="entry name" value="Nicotinic receptor ligand binding domain-like"/>
    <property type="match status" value="1"/>
</dbReference>
<evidence type="ECO:0000256" key="10">
    <source>
        <dbReference type="ARBA" id="ARBA00023303"/>
    </source>
</evidence>
<protein>
    <submittedName>
        <fullName evidence="14">Glycine receptor subunit alpha-2</fullName>
    </submittedName>
</protein>
<dbReference type="InterPro" id="IPR006201">
    <property type="entry name" value="Neur_channel"/>
</dbReference>
<feature type="domain" description="Neurotransmitter-gated ion-channel ligand-binding" evidence="12">
    <location>
        <begin position="27"/>
        <end position="200"/>
    </location>
</feature>